<dbReference type="Proteomes" id="UP001347796">
    <property type="component" value="Unassembled WGS sequence"/>
</dbReference>
<evidence type="ECO:0000256" key="6">
    <source>
        <dbReference type="ARBA" id="ARBA00022989"/>
    </source>
</evidence>
<comment type="similarity">
    <text evidence="2">Belongs to the COX16 family.</text>
</comment>
<reference evidence="11 12" key="1">
    <citation type="submission" date="2024-01" db="EMBL/GenBank/DDBJ databases">
        <title>The genome of the rayed Mediterranean limpet Patella caerulea (Linnaeus, 1758).</title>
        <authorList>
            <person name="Anh-Thu Weber A."/>
            <person name="Halstead-Nussloch G."/>
        </authorList>
    </citation>
    <scope>NUCLEOTIDE SEQUENCE [LARGE SCALE GENOMIC DNA]</scope>
    <source>
        <strain evidence="11">AATW-2023a</strain>
        <tissue evidence="11">Whole specimen</tissue>
    </source>
</reference>
<organism evidence="11 12">
    <name type="scientific">Patella caerulea</name>
    <name type="common">Rayed Mediterranean limpet</name>
    <dbReference type="NCBI Taxonomy" id="87958"/>
    <lineage>
        <taxon>Eukaryota</taxon>
        <taxon>Metazoa</taxon>
        <taxon>Spiralia</taxon>
        <taxon>Lophotrochozoa</taxon>
        <taxon>Mollusca</taxon>
        <taxon>Gastropoda</taxon>
        <taxon>Patellogastropoda</taxon>
        <taxon>Patelloidea</taxon>
        <taxon>Patellidae</taxon>
        <taxon>Patella</taxon>
    </lineage>
</organism>
<comment type="subcellular location">
    <subcellularLocation>
        <location evidence="1">Mitochondrion inner membrane</location>
        <topology evidence="1">Single-pass membrane protein</topology>
    </subcellularLocation>
</comment>
<name>A0AAN8JQS0_PATCE</name>
<protein>
    <recommendedName>
        <fullName evidence="3">Cytochrome c oxidase assembly protein COX16 homolog, mitochondrial</fullName>
    </recommendedName>
</protein>
<keyword evidence="5" id="KW-0999">Mitochondrion inner membrane</keyword>
<dbReference type="AlphaFoldDB" id="A0AAN8JQS0"/>
<dbReference type="GO" id="GO:0033617">
    <property type="term" value="P:mitochondrial respiratory chain complex IV assembly"/>
    <property type="evidence" value="ECO:0007669"/>
    <property type="project" value="TreeGrafter"/>
</dbReference>
<feature type="compositionally biased region" description="Basic and acidic residues" evidence="9">
    <location>
        <begin position="99"/>
        <end position="114"/>
    </location>
</feature>
<evidence type="ECO:0000256" key="10">
    <source>
        <dbReference type="SAM" id="Phobius"/>
    </source>
</evidence>
<feature type="region of interest" description="Disordered" evidence="9">
    <location>
        <begin position="85"/>
        <end position="114"/>
    </location>
</feature>
<feature type="transmembrane region" description="Helical" evidence="10">
    <location>
        <begin position="22"/>
        <end position="40"/>
    </location>
</feature>
<keyword evidence="7" id="KW-0496">Mitochondrion</keyword>
<dbReference type="Pfam" id="PF14138">
    <property type="entry name" value="COX16"/>
    <property type="match status" value="1"/>
</dbReference>
<keyword evidence="12" id="KW-1185">Reference proteome</keyword>
<evidence type="ECO:0000256" key="2">
    <source>
        <dbReference type="ARBA" id="ARBA00008370"/>
    </source>
</evidence>
<proteinExistence type="inferred from homology"/>
<evidence type="ECO:0000256" key="7">
    <source>
        <dbReference type="ARBA" id="ARBA00023128"/>
    </source>
</evidence>
<evidence type="ECO:0000256" key="1">
    <source>
        <dbReference type="ARBA" id="ARBA00004434"/>
    </source>
</evidence>
<dbReference type="EMBL" id="JAZGQO010000007">
    <property type="protein sequence ID" value="KAK6183017.1"/>
    <property type="molecule type" value="Genomic_DNA"/>
</dbReference>
<evidence type="ECO:0000256" key="5">
    <source>
        <dbReference type="ARBA" id="ARBA00022792"/>
    </source>
</evidence>
<dbReference type="PANTHER" id="PTHR17130:SF14">
    <property type="entry name" value="CYTOCHROME C OXIDASE ASSEMBLY PROTEIN COX16 HOMOLOG, MITOCHONDRIAL"/>
    <property type="match status" value="1"/>
</dbReference>
<evidence type="ECO:0000256" key="8">
    <source>
        <dbReference type="ARBA" id="ARBA00023136"/>
    </source>
</evidence>
<keyword evidence="6 10" id="KW-1133">Transmembrane helix</keyword>
<accession>A0AAN8JQS0</accession>
<evidence type="ECO:0000313" key="11">
    <source>
        <dbReference type="EMBL" id="KAK6183017.1"/>
    </source>
</evidence>
<dbReference type="GO" id="GO:0005743">
    <property type="term" value="C:mitochondrial inner membrane"/>
    <property type="evidence" value="ECO:0007669"/>
    <property type="project" value="UniProtKB-SubCell"/>
</dbReference>
<comment type="caution">
    <text evidence="11">The sequence shown here is derived from an EMBL/GenBank/DDBJ whole genome shotgun (WGS) entry which is preliminary data.</text>
</comment>
<keyword evidence="4 10" id="KW-0812">Transmembrane</keyword>
<evidence type="ECO:0000313" key="12">
    <source>
        <dbReference type="Proteomes" id="UP001347796"/>
    </source>
</evidence>
<keyword evidence="8 10" id="KW-0472">Membrane</keyword>
<dbReference type="PANTHER" id="PTHR17130">
    <property type="entry name" value="MITOCHONDRIAL OUTER MEMBRANE PROTEIN 25"/>
    <property type="match status" value="1"/>
</dbReference>
<dbReference type="InterPro" id="IPR020164">
    <property type="entry name" value="Cyt_c_Oxase_assmbl_COX16"/>
</dbReference>
<sequence length="114" mass="13569">MADKYFDQIRNQFSKNRFLKHGLPFILLVVGGSFALENLTRLRYEFRQRKEVDFETAEKELGIKIKKKETPVSIESLHEEMKQKDLDSWQNIRGPRPWESSKDIQEELRKGTKV</sequence>
<evidence type="ECO:0000256" key="3">
    <source>
        <dbReference type="ARBA" id="ARBA00021814"/>
    </source>
</evidence>
<gene>
    <name evidence="11" type="ORF">SNE40_010572</name>
</gene>
<evidence type="ECO:0000256" key="9">
    <source>
        <dbReference type="SAM" id="MobiDB-lite"/>
    </source>
</evidence>
<evidence type="ECO:0000256" key="4">
    <source>
        <dbReference type="ARBA" id="ARBA00022692"/>
    </source>
</evidence>